<comment type="caution">
    <text evidence="2">The sequence shown here is derived from an EMBL/GenBank/DDBJ whole genome shotgun (WGS) entry which is preliminary data.</text>
</comment>
<organism evidence="2 3">
    <name type="scientific">Streptomyces lydicamycinicus</name>
    <dbReference type="NCBI Taxonomy" id="1546107"/>
    <lineage>
        <taxon>Bacteria</taxon>
        <taxon>Bacillati</taxon>
        <taxon>Actinomycetota</taxon>
        <taxon>Actinomycetes</taxon>
        <taxon>Kitasatosporales</taxon>
        <taxon>Streptomycetaceae</taxon>
        <taxon>Streptomyces</taxon>
    </lineage>
</organism>
<protein>
    <submittedName>
        <fullName evidence="2">Uncharacterized protein</fullName>
    </submittedName>
</protein>
<dbReference type="OrthoDB" id="4267449at2"/>
<dbReference type="RefSeq" id="WP_042149563.1">
    <property type="nucleotide sequence ID" value="NZ_BBNO01000001.1"/>
</dbReference>
<gene>
    <name evidence="2" type="ORF">TPA0598_01_11110</name>
</gene>
<name>A0A0N7YKR4_9ACTN</name>
<sequence>MAKEYRVDLDALDQVVKELNGVLKDMNGTKGKAGSGTYLPSSALGKKYAEHEMLHTAHRDMKKFIDDEIVGKIEKLVEDFGQKSKKTKEAYDDAEHENKIH</sequence>
<reference evidence="2 3" key="2">
    <citation type="journal article" date="2015" name="Stand. Genomic Sci.">
        <title>Draft genome sequence of marine-derived Streptomyces sp. TP-A0598, a producer of anti-MRSA antibiotic lydicamycins.</title>
        <authorList>
            <person name="Komaki H."/>
            <person name="Ichikawa N."/>
            <person name="Hosoyama A."/>
            <person name="Fujita N."/>
            <person name="Igarashi Y."/>
        </authorList>
    </citation>
    <scope>NUCLEOTIDE SEQUENCE [LARGE SCALE GENOMIC DNA]</scope>
    <source>
        <strain evidence="2 3">NBRC 110027</strain>
    </source>
</reference>
<evidence type="ECO:0000256" key="1">
    <source>
        <dbReference type="SAM" id="MobiDB-lite"/>
    </source>
</evidence>
<feature type="region of interest" description="Disordered" evidence="1">
    <location>
        <begin position="82"/>
        <end position="101"/>
    </location>
</feature>
<dbReference type="Proteomes" id="UP000048965">
    <property type="component" value="Unassembled WGS sequence"/>
</dbReference>
<accession>A0A0N7YKR4</accession>
<evidence type="ECO:0000313" key="2">
    <source>
        <dbReference type="EMBL" id="GAO06739.1"/>
    </source>
</evidence>
<reference evidence="3" key="1">
    <citation type="submission" date="2014-09" db="EMBL/GenBank/DDBJ databases">
        <title>Whole genome shotgun sequence of Streptomyces sp. NBRC 110027.</title>
        <authorList>
            <person name="Komaki H."/>
            <person name="Ichikawa N."/>
            <person name="Katano-Makiyama Y."/>
            <person name="Hosoyama A."/>
            <person name="Hashimoto M."/>
            <person name="Uohara A."/>
            <person name="Kitahashi Y."/>
            <person name="Ohji S."/>
            <person name="Kimura A."/>
            <person name="Yamazoe A."/>
            <person name="Igarashi Y."/>
            <person name="Fujita N."/>
        </authorList>
    </citation>
    <scope>NUCLEOTIDE SEQUENCE [LARGE SCALE GENOMIC DNA]</scope>
    <source>
        <strain evidence="3">NBRC 110027</strain>
    </source>
</reference>
<dbReference type="EMBL" id="BBNO01000001">
    <property type="protein sequence ID" value="GAO06739.1"/>
    <property type="molecule type" value="Genomic_DNA"/>
</dbReference>
<evidence type="ECO:0000313" key="3">
    <source>
        <dbReference type="Proteomes" id="UP000048965"/>
    </source>
</evidence>
<keyword evidence="3" id="KW-1185">Reference proteome</keyword>
<dbReference type="AlphaFoldDB" id="A0A0N7YKR4"/>
<proteinExistence type="predicted"/>